<dbReference type="EMBL" id="AKFS01000295">
    <property type="protein sequence ID" value="EJF36354.1"/>
    <property type="molecule type" value="Genomic_DNA"/>
</dbReference>
<gene>
    <name evidence="2" type="ORF">HMPREF1317_0078</name>
</gene>
<name>J0MQ29_9ACTO</name>
<evidence type="ECO:0000313" key="3">
    <source>
        <dbReference type="Proteomes" id="UP000004578"/>
    </source>
</evidence>
<dbReference type="RefSeq" id="WP_005872503.1">
    <property type="nucleotide sequence ID" value="NZ_AKFS01000295.1"/>
</dbReference>
<reference evidence="2 3" key="1">
    <citation type="submission" date="2012-05" db="EMBL/GenBank/DDBJ databases">
        <authorList>
            <person name="Harkins D.M."/>
            <person name="Madupu R."/>
            <person name="Durkin A.S."/>
            <person name="Torralba M."/>
            <person name="Methe B."/>
            <person name="Sutton G.G."/>
            <person name="Nelson K.E."/>
        </authorList>
    </citation>
    <scope>NUCLEOTIDE SEQUENCE [LARGE SCALE GENOMIC DNA]</scope>
    <source>
        <strain evidence="2 3">F0490</strain>
    </source>
</reference>
<accession>J0MQ29</accession>
<organism evidence="2 3">
    <name type="scientific">Schaalia georgiae F0490</name>
    <dbReference type="NCBI Taxonomy" id="1125717"/>
    <lineage>
        <taxon>Bacteria</taxon>
        <taxon>Bacillati</taxon>
        <taxon>Actinomycetota</taxon>
        <taxon>Actinomycetes</taxon>
        <taxon>Actinomycetales</taxon>
        <taxon>Actinomycetaceae</taxon>
        <taxon>Schaalia</taxon>
    </lineage>
</organism>
<evidence type="ECO:0000313" key="2">
    <source>
        <dbReference type="EMBL" id="EJF36354.1"/>
    </source>
</evidence>
<evidence type="ECO:0000256" key="1">
    <source>
        <dbReference type="SAM" id="MobiDB-lite"/>
    </source>
</evidence>
<dbReference type="PATRIC" id="fig|1125717.3.peg.1869"/>
<protein>
    <submittedName>
        <fullName evidence="2">Uncharacterized protein</fullName>
    </submittedName>
</protein>
<dbReference type="AlphaFoldDB" id="J0MQ29"/>
<sequence length="149" mass="16195">MLYFLWVFGGDSDGGPDDVPALLADLVNTDDEHVDVSFSKGDIAVSVSRSLWLSIEDVEADTLPPRSFHAPNEATVVEIARMLDEDRVDEILERYPWVDGYPQPDRDELLRTLTGGVLESAPEAPREHPEGPGPCDAADTCAGDSGTIK</sequence>
<dbReference type="Proteomes" id="UP000004578">
    <property type="component" value="Unassembled WGS sequence"/>
</dbReference>
<proteinExistence type="predicted"/>
<dbReference type="OrthoDB" id="3269780at2"/>
<feature type="region of interest" description="Disordered" evidence="1">
    <location>
        <begin position="117"/>
        <end position="149"/>
    </location>
</feature>
<keyword evidence="3" id="KW-1185">Reference proteome</keyword>
<comment type="caution">
    <text evidence="2">The sequence shown here is derived from an EMBL/GenBank/DDBJ whole genome shotgun (WGS) entry which is preliminary data.</text>
</comment>